<evidence type="ECO:0000313" key="8">
    <source>
        <dbReference type="EMBL" id="QHB51964.1"/>
    </source>
</evidence>
<dbReference type="GeneID" id="69058120"/>
<comment type="subcellular location">
    <subcellularLocation>
        <location evidence="1">Cell membrane</location>
        <topology evidence="1">Single-pass membrane protein</topology>
    </subcellularLocation>
</comment>
<evidence type="ECO:0000256" key="3">
    <source>
        <dbReference type="ARBA" id="ARBA00022692"/>
    </source>
</evidence>
<keyword evidence="5 6" id="KW-0472">Membrane</keyword>
<evidence type="ECO:0000256" key="4">
    <source>
        <dbReference type="ARBA" id="ARBA00022989"/>
    </source>
</evidence>
<evidence type="ECO:0000256" key="1">
    <source>
        <dbReference type="ARBA" id="ARBA00004162"/>
    </source>
</evidence>
<evidence type="ECO:0000259" key="7">
    <source>
        <dbReference type="Pfam" id="PF04024"/>
    </source>
</evidence>
<dbReference type="EMBL" id="CP047121">
    <property type="protein sequence ID" value="QHB51964.1"/>
    <property type="molecule type" value="Genomic_DNA"/>
</dbReference>
<dbReference type="Pfam" id="PF04024">
    <property type="entry name" value="PspC"/>
    <property type="match status" value="1"/>
</dbReference>
<dbReference type="PANTHER" id="PTHR33885">
    <property type="entry name" value="PHAGE SHOCK PROTEIN C"/>
    <property type="match status" value="1"/>
</dbReference>
<evidence type="ECO:0000256" key="2">
    <source>
        <dbReference type="ARBA" id="ARBA00022475"/>
    </source>
</evidence>
<gene>
    <name evidence="8" type="ORF">GQR93_07080</name>
</gene>
<evidence type="ECO:0000313" key="9">
    <source>
        <dbReference type="Proteomes" id="UP000465035"/>
    </source>
</evidence>
<evidence type="ECO:0000256" key="5">
    <source>
        <dbReference type="ARBA" id="ARBA00023136"/>
    </source>
</evidence>
<feature type="domain" description="Phage shock protein PspC N-terminal" evidence="7">
    <location>
        <begin position="5"/>
        <end position="59"/>
    </location>
</feature>
<dbReference type="AlphaFoldDB" id="A0A6P1ED55"/>
<dbReference type="GO" id="GO:0005886">
    <property type="term" value="C:plasma membrane"/>
    <property type="evidence" value="ECO:0007669"/>
    <property type="project" value="UniProtKB-SubCell"/>
</dbReference>
<keyword evidence="2" id="KW-1003">Cell membrane</keyword>
<sequence length="62" mass="7189">MKIHIHRSKEHRVIAGVIGGLSEKYDWDPLLARIVFLLLAFTPLFPGFIAYLILWILMEDPI</sequence>
<accession>A0A6P1ED55</accession>
<dbReference type="InterPro" id="IPR052027">
    <property type="entry name" value="PspC"/>
</dbReference>
<feature type="transmembrane region" description="Helical" evidence="6">
    <location>
        <begin position="34"/>
        <end position="58"/>
    </location>
</feature>
<dbReference type="PANTHER" id="PTHR33885:SF3">
    <property type="entry name" value="PHAGE SHOCK PROTEIN C"/>
    <property type="match status" value="1"/>
</dbReference>
<reference evidence="8 9" key="1">
    <citation type="submission" date="2019-12" db="EMBL/GenBank/DDBJ databases">
        <title>Lactobacillus hilgardii FLUB.</title>
        <authorList>
            <person name="Gustaw K."/>
        </authorList>
    </citation>
    <scope>NUCLEOTIDE SEQUENCE [LARGE SCALE GENOMIC DNA]</scope>
    <source>
        <strain evidence="8 9">FLUB</strain>
    </source>
</reference>
<organism evidence="8 9">
    <name type="scientific">Lentilactobacillus hilgardii</name>
    <name type="common">Lactobacillus hilgardii</name>
    <dbReference type="NCBI Taxonomy" id="1588"/>
    <lineage>
        <taxon>Bacteria</taxon>
        <taxon>Bacillati</taxon>
        <taxon>Bacillota</taxon>
        <taxon>Bacilli</taxon>
        <taxon>Lactobacillales</taxon>
        <taxon>Lactobacillaceae</taxon>
        <taxon>Lentilactobacillus</taxon>
    </lineage>
</organism>
<name>A0A6P1ED55_LENHI</name>
<evidence type="ECO:0000256" key="6">
    <source>
        <dbReference type="SAM" id="Phobius"/>
    </source>
</evidence>
<dbReference type="InterPro" id="IPR007168">
    <property type="entry name" value="Phageshock_PspC_N"/>
</dbReference>
<dbReference type="Proteomes" id="UP000465035">
    <property type="component" value="Chromosome"/>
</dbReference>
<keyword evidence="3 6" id="KW-0812">Transmembrane</keyword>
<proteinExistence type="predicted"/>
<dbReference type="RefSeq" id="WP_003553759.1">
    <property type="nucleotide sequence ID" value="NZ_CABKOL010000102.1"/>
</dbReference>
<keyword evidence="4 6" id="KW-1133">Transmembrane helix</keyword>
<protein>
    <submittedName>
        <fullName evidence="8">PspC domain-containing protein</fullName>
    </submittedName>
</protein>